<dbReference type="EMBL" id="RJUF01000192">
    <property type="protein sequence ID" value="MCP9765730.1"/>
    <property type="molecule type" value="Genomic_DNA"/>
</dbReference>
<gene>
    <name evidence="2" type="ORF">EGI31_22575</name>
</gene>
<keyword evidence="3" id="KW-1185">Reference proteome</keyword>
<sequence>MLSNLKNKVNNKHAEIEVLLMPSQTIGKFERNVDKNVVFDRKDYGGFMDKKQEIRIKIAPELSL</sequence>
<dbReference type="RefSeq" id="WP_374760709.1">
    <property type="nucleotide sequence ID" value="NZ_RJUF01000192.1"/>
</dbReference>
<reference evidence="2 3" key="1">
    <citation type="submission" date="2018-11" db="EMBL/GenBank/DDBJ databases">
        <title>Novel bacteria species description.</title>
        <authorList>
            <person name="Han J.-H."/>
        </authorList>
    </citation>
    <scope>NUCLEOTIDE SEQUENCE [LARGE SCALE GENOMIC DNA]</scope>
    <source>
        <strain evidence="2 3">KCTC23259</strain>
    </source>
</reference>
<proteinExistence type="predicted"/>
<dbReference type="Proteomes" id="UP001204144">
    <property type="component" value="Unassembled WGS sequence"/>
</dbReference>
<dbReference type="Pfam" id="PF10262">
    <property type="entry name" value="Rdx"/>
    <property type="match status" value="1"/>
</dbReference>
<evidence type="ECO:0000313" key="2">
    <source>
        <dbReference type="EMBL" id="MCP9765730.1"/>
    </source>
</evidence>
<accession>A0AAE3KXT6</accession>
<dbReference type="InterPro" id="IPR011893">
    <property type="entry name" value="Selenoprotein_Rdx-typ"/>
</dbReference>
<protein>
    <submittedName>
        <fullName evidence="2">Uncharacterized protein</fullName>
    </submittedName>
</protein>
<comment type="caution">
    <text evidence="2">The sequence shown here is derived from an EMBL/GenBank/DDBJ whole genome shotgun (WGS) entry which is preliminary data.</text>
</comment>
<keyword evidence="1" id="KW-0676">Redox-active center</keyword>
<dbReference type="Gene3D" id="3.40.30.10">
    <property type="entry name" value="Glutaredoxin"/>
    <property type="match status" value="1"/>
</dbReference>
<evidence type="ECO:0000313" key="3">
    <source>
        <dbReference type="Proteomes" id="UP001204144"/>
    </source>
</evidence>
<dbReference type="AlphaFoldDB" id="A0AAE3KXT6"/>
<name>A0AAE3KXT6_9BACT</name>
<organism evidence="2 3">
    <name type="scientific">Lacihabitans soyangensis</name>
    <dbReference type="NCBI Taxonomy" id="869394"/>
    <lineage>
        <taxon>Bacteria</taxon>
        <taxon>Pseudomonadati</taxon>
        <taxon>Bacteroidota</taxon>
        <taxon>Cytophagia</taxon>
        <taxon>Cytophagales</taxon>
        <taxon>Leadbetterellaceae</taxon>
        <taxon>Lacihabitans</taxon>
    </lineage>
</organism>
<evidence type="ECO:0000256" key="1">
    <source>
        <dbReference type="ARBA" id="ARBA00023284"/>
    </source>
</evidence>